<dbReference type="InterPro" id="IPR013783">
    <property type="entry name" value="Ig-like_fold"/>
</dbReference>
<keyword evidence="3" id="KW-1185">Reference proteome</keyword>
<dbReference type="STRING" id="1334022.SAMN04487907_101267"/>
<dbReference type="EMBL" id="FOKV01000001">
    <property type="protein sequence ID" value="SFB72457.1"/>
    <property type="molecule type" value="Genomic_DNA"/>
</dbReference>
<proteinExistence type="predicted"/>
<dbReference type="OrthoDB" id="6475864at2"/>
<protein>
    <submittedName>
        <fullName evidence="2">Putative binding domain-containing protein, N-terminal</fullName>
    </submittedName>
</protein>
<name>A0A1I1DC94_9FLAO</name>
<organism evidence="2 3">
    <name type="scientific">Zunongwangia mangrovi</name>
    <dbReference type="NCBI Taxonomy" id="1334022"/>
    <lineage>
        <taxon>Bacteria</taxon>
        <taxon>Pseudomonadati</taxon>
        <taxon>Bacteroidota</taxon>
        <taxon>Flavobacteriia</taxon>
        <taxon>Flavobacteriales</taxon>
        <taxon>Flavobacteriaceae</taxon>
        <taxon>Zunongwangia</taxon>
    </lineage>
</organism>
<dbReference type="Proteomes" id="UP000199438">
    <property type="component" value="Unassembled WGS sequence"/>
</dbReference>
<dbReference type="Pfam" id="PF13004">
    <property type="entry name" value="BACON"/>
    <property type="match status" value="1"/>
</dbReference>
<evidence type="ECO:0000313" key="3">
    <source>
        <dbReference type="Proteomes" id="UP000199438"/>
    </source>
</evidence>
<evidence type="ECO:0000313" key="2">
    <source>
        <dbReference type="EMBL" id="SFB72457.1"/>
    </source>
</evidence>
<accession>A0A1I1DC94</accession>
<feature type="domain" description="BACON" evidence="1">
    <location>
        <begin position="944"/>
        <end position="1001"/>
    </location>
</feature>
<gene>
    <name evidence="2" type="ORF">SAMN04487907_101267</name>
</gene>
<dbReference type="InterPro" id="IPR024361">
    <property type="entry name" value="BACON"/>
</dbReference>
<dbReference type="Gene3D" id="2.60.40.10">
    <property type="entry name" value="Immunoglobulins"/>
    <property type="match status" value="1"/>
</dbReference>
<reference evidence="3" key="1">
    <citation type="submission" date="2016-10" db="EMBL/GenBank/DDBJ databases">
        <authorList>
            <person name="Varghese N."/>
            <person name="Submissions S."/>
        </authorList>
    </citation>
    <scope>NUCLEOTIDE SEQUENCE [LARGE SCALE GENOMIC DNA]</scope>
    <source>
        <strain evidence="3">DSM 24499</strain>
    </source>
</reference>
<dbReference type="AlphaFoldDB" id="A0A1I1DC94"/>
<evidence type="ECO:0000259" key="1">
    <source>
        <dbReference type="Pfam" id="PF13004"/>
    </source>
</evidence>
<dbReference type="CDD" id="cd14948">
    <property type="entry name" value="BACON"/>
    <property type="match status" value="1"/>
</dbReference>
<sequence length="1003" mass="112376">MGVGKVVDRVGWGNSNTEIPESLLQDIEKLKNAQKKTIDLGNINALAIEKAFNNKALENYQAYGTSFEIPATGYVQVTATQNEKEVVWLFTGAAGSYNGNTKLATAGDFTRISFDGQVDLEAIRSALGDSPVLAGGNTSDTAQTLREDTDTSLEGDDLQFSTKAKKINIKRFKSKFKPTPFFNDDFTDLVNNKDEFLDNPTEGRYSYPSVMAGGTKDTSKLRNIFHAALYASLTNDQSVANAVAEEFVIRLLANDLQDPGTFEHPVGTIEWIGGAYFHFATNIKKMHKAFELIYNIQNVWTNKNISDIKNYFKDFNTILWNYYERKIPAVLGVDWKEGNFAIPSYLTTTLHYPIENSDGTPNIDFVVTNFQEAIFNNRMFDIVGYIHHWAVNNNDTPKEVAMRNHVKMWCKYAMFTDGTLYEIYRNSSDDRNKGVFYSNITLCHVIDIAHLDAMANHFPGDRLYDYETTEGIEQGSINLTNIIYTGSSTTDGVTPKNIKKAILNVSKYLRSSANGGFNDLRYFEGVPLDSSQRNVENNTFPRYNSIVPAIANYYYNDPELEDYYLYNTDAGYPQKQIVSEGIVKVEDWGANEIFIIGNLWIQHEFNIFDPKYFGKKNISAYQAKLEPISNLLSRNSQDALKEINEKTEDLKANTTGYKSQVFFIDETGREVSFNRNSFLELLTVFFNQDNDLFYSALTGKGFKARSNYPSLRLTNNSGPGNAITGDWTWQTHPSGYFLLINSLTNEPVMYIHKSMSEGSIVFNNDRLGMGVGNAPLEQIHIAENIKANIGKFQSLEVPGYQKTEIIDVPNAATYVLNRNSKISALHLKEGTTDQSFSINKNSLEDHDVTHYKVMRGRVAGKLTLDNSGEAIPQCQILTPKGKSNQVIQGGVVDIYFFSSVLSNGTWYYYWLASGDLQDIFISDTSKTINAGGGSFELTIATLYEWSVDDNSDWISFSKTSGVGSDKITVTIDANATPEIGRVANIEISDGHVSETLQIQQNAQ</sequence>
<dbReference type="RefSeq" id="WP_092539600.1">
    <property type="nucleotide sequence ID" value="NZ_FOKV01000001.1"/>
</dbReference>